<dbReference type="InterPro" id="IPR003749">
    <property type="entry name" value="ThiS/MoaD-like"/>
</dbReference>
<dbReference type="InterPro" id="IPR012675">
    <property type="entry name" value="Beta-grasp_dom_sf"/>
</dbReference>
<accession>A0A7S9PZM7</accession>
<proteinExistence type="predicted"/>
<dbReference type="Proteomes" id="UP000594759">
    <property type="component" value="Chromosome"/>
</dbReference>
<name>A0A7S9PZM7_9SPHI</name>
<dbReference type="AlphaFoldDB" id="A0A7S9PZM7"/>
<evidence type="ECO:0000313" key="1">
    <source>
        <dbReference type="EMBL" id="QPH40698.1"/>
    </source>
</evidence>
<dbReference type="SUPFAM" id="SSF54285">
    <property type="entry name" value="MoaD/ThiS"/>
    <property type="match status" value="1"/>
</dbReference>
<dbReference type="RefSeq" id="WP_196100152.1">
    <property type="nucleotide sequence ID" value="NZ_CP064939.1"/>
</dbReference>
<keyword evidence="2" id="KW-1185">Reference proteome</keyword>
<dbReference type="KEGG" id="pex:IZT61_05360"/>
<dbReference type="Gene3D" id="3.10.20.30">
    <property type="match status" value="1"/>
</dbReference>
<dbReference type="EMBL" id="CP064939">
    <property type="protein sequence ID" value="QPH40698.1"/>
    <property type="molecule type" value="Genomic_DNA"/>
</dbReference>
<sequence length="77" mass="8368">MQIQLVTFGKITEIIPTQQFKVGTISDTDGLRALLQETFPALGQMKYALAVNKKLVQANIEFAEDAVIAIMPPFSGG</sequence>
<dbReference type="Pfam" id="PF02597">
    <property type="entry name" value="ThiS"/>
    <property type="match status" value="1"/>
</dbReference>
<organism evidence="1 2">
    <name type="scientific">Pedobacter endophyticus</name>
    <dbReference type="NCBI Taxonomy" id="2789740"/>
    <lineage>
        <taxon>Bacteria</taxon>
        <taxon>Pseudomonadati</taxon>
        <taxon>Bacteroidota</taxon>
        <taxon>Sphingobacteriia</taxon>
        <taxon>Sphingobacteriales</taxon>
        <taxon>Sphingobacteriaceae</taxon>
        <taxon>Pedobacter</taxon>
    </lineage>
</organism>
<evidence type="ECO:0000313" key="2">
    <source>
        <dbReference type="Proteomes" id="UP000594759"/>
    </source>
</evidence>
<dbReference type="InterPro" id="IPR016155">
    <property type="entry name" value="Mopterin_synth/thiamin_S_b"/>
</dbReference>
<protein>
    <submittedName>
        <fullName evidence="1">MoaD/ThiS family protein</fullName>
    </submittedName>
</protein>
<reference evidence="1 2" key="1">
    <citation type="submission" date="2020-11" db="EMBL/GenBank/DDBJ databases">
        <title>Pedobacter endophytica, an endophytic bacteria isolated form Carex pumila.</title>
        <authorList>
            <person name="Peng Y."/>
            <person name="Jiang L."/>
            <person name="Lee J."/>
        </authorList>
    </citation>
    <scope>NUCLEOTIDE SEQUENCE [LARGE SCALE GENOMIC DNA]</scope>
    <source>
        <strain evidence="1 2">JBR3-12</strain>
    </source>
</reference>
<gene>
    <name evidence="1" type="ORF">IZT61_05360</name>
</gene>